<protein>
    <submittedName>
        <fullName evidence="1">Uncharacterized protein</fullName>
    </submittedName>
</protein>
<sequence length="77" mass="9289">MSRIEDSLTYAQLCAEHPHVELWCDDKSPDSNWDYYWVISHPDNETVRNVAYLRTANDQLERRRYDENGDEQWVSVR</sequence>
<evidence type="ECO:0000313" key="2">
    <source>
        <dbReference type="Proteomes" id="UP000002220"/>
    </source>
</evidence>
<dbReference type="Proteomes" id="UP000002220">
    <property type="component" value="Chromosome"/>
</dbReference>
<proteinExistence type="predicted"/>
<dbReference type="KEGG" id="plm:Plim_0786"/>
<name>D5SRU7_PLAL2</name>
<dbReference type="AlphaFoldDB" id="D5SRU7"/>
<gene>
    <name evidence="1" type="ordered locus">Plim_0786</name>
</gene>
<keyword evidence="2" id="KW-1185">Reference proteome</keyword>
<reference evidence="1 2" key="1">
    <citation type="journal article" date="2010" name="Stand. Genomic Sci.">
        <title>Complete genome sequence of Planctomyces limnophilus type strain (Mu 290).</title>
        <authorList>
            <person name="Labutti K."/>
            <person name="Sikorski J."/>
            <person name="Schneider S."/>
            <person name="Nolan M."/>
            <person name="Lucas S."/>
            <person name="Glavina Del Rio T."/>
            <person name="Tice H."/>
            <person name="Cheng J.F."/>
            <person name="Goodwin L."/>
            <person name="Pitluck S."/>
            <person name="Liolios K."/>
            <person name="Ivanova N."/>
            <person name="Mavromatis K."/>
            <person name="Mikhailova N."/>
            <person name="Pati A."/>
            <person name="Chen A."/>
            <person name="Palaniappan K."/>
            <person name="Land M."/>
            <person name="Hauser L."/>
            <person name="Chang Y.J."/>
            <person name="Jeffries C.D."/>
            <person name="Tindall B.J."/>
            <person name="Rohde M."/>
            <person name="Goker M."/>
            <person name="Woyke T."/>
            <person name="Bristow J."/>
            <person name="Eisen J.A."/>
            <person name="Markowitz V."/>
            <person name="Hugenholtz P."/>
            <person name="Kyrpides N.C."/>
            <person name="Klenk H.P."/>
            <person name="Lapidus A."/>
        </authorList>
    </citation>
    <scope>NUCLEOTIDE SEQUENCE [LARGE SCALE GENOMIC DNA]</scope>
    <source>
        <strain evidence="2">ATCC 43296 / DSM 3776 / IFAM 1008 / 290</strain>
    </source>
</reference>
<dbReference type="EMBL" id="CP001744">
    <property type="protein sequence ID" value="ADG66631.1"/>
    <property type="molecule type" value="Genomic_DNA"/>
</dbReference>
<organism evidence="1 2">
    <name type="scientific">Planctopirus limnophila (strain ATCC 43296 / DSM 3776 / IFAM 1008 / Mu 290)</name>
    <name type="common">Planctomyces limnophilus</name>
    <dbReference type="NCBI Taxonomy" id="521674"/>
    <lineage>
        <taxon>Bacteria</taxon>
        <taxon>Pseudomonadati</taxon>
        <taxon>Planctomycetota</taxon>
        <taxon>Planctomycetia</taxon>
        <taxon>Planctomycetales</taxon>
        <taxon>Planctomycetaceae</taxon>
        <taxon>Planctopirus</taxon>
    </lineage>
</organism>
<accession>D5SRU7</accession>
<dbReference type="STRING" id="521674.Plim_0786"/>
<evidence type="ECO:0000313" key="1">
    <source>
        <dbReference type="EMBL" id="ADG66631.1"/>
    </source>
</evidence>
<dbReference type="RefSeq" id="WP_013109062.1">
    <property type="nucleotide sequence ID" value="NC_014148.1"/>
</dbReference>
<dbReference type="HOGENOM" id="CLU_2539979_0_0_0"/>